<keyword evidence="6" id="KW-0131">Cell cycle</keyword>
<dbReference type="Gene3D" id="6.10.250.790">
    <property type="match status" value="1"/>
</dbReference>
<reference evidence="11 12" key="1">
    <citation type="submission" date="2019-08" db="EMBL/GenBank/DDBJ databases">
        <title>Calorimonas adulescens gen. nov., sp. nov., an anaerobic thermophilic bacterium from Sakhalin hot spring.</title>
        <authorList>
            <person name="Khomyakova M.A."/>
            <person name="Merkel A.Y."/>
            <person name="Novikov A."/>
            <person name="Bonch-Osmolovskaya E.A."/>
            <person name="Slobodkin A.I."/>
        </authorList>
    </citation>
    <scope>NUCLEOTIDE SEQUENCE [LARGE SCALE GENOMIC DNA]</scope>
    <source>
        <strain evidence="11 12">A05MB</strain>
    </source>
</reference>
<evidence type="ECO:0000256" key="4">
    <source>
        <dbReference type="ARBA" id="ARBA00022618"/>
    </source>
</evidence>
<dbReference type="Proteomes" id="UP000322976">
    <property type="component" value="Unassembled WGS sequence"/>
</dbReference>
<feature type="coiled-coil region" evidence="10">
    <location>
        <begin position="66"/>
        <end position="114"/>
    </location>
</feature>
<evidence type="ECO:0000256" key="7">
    <source>
        <dbReference type="ARBA" id="ARBA00024910"/>
    </source>
</evidence>
<name>A0A5D8QDN9_9THEO</name>
<dbReference type="GO" id="GO:0043093">
    <property type="term" value="P:FtsZ-dependent cytokinesis"/>
    <property type="evidence" value="ECO:0007669"/>
    <property type="project" value="TreeGrafter"/>
</dbReference>
<evidence type="ECO:0000256" key="5">
    <source>
        <dbReference type="ARBA" id="ARBA00023210"/>
    </source>
</evidence>
<evidence type="ECO:0000256" key="3">
    <source>
        <dbReference type="ARBA" id="ARBA00022490"/>
    </source>
</evidence>
<dbReference type="GO" id="GO:0000917">
    <property type="term" value="P:division septum assembly"/>
    <property type="evidence" value="ECO:0007669"/>
    <property type="project" value="UniProtKB-KW"/>
</dbReference>
<accession>A0A5D8QDN9</accession>
<comment type="subcellular location">
    <subcellularLocation>
        <location evidence="1">Cytoplasm</location>
    </subcellularLocation>
</comment>
<evidence type="ECO:0000256" key="6">
    <source>
        <dbReference type="ARBA" id="ARBA00023306"/>
    </source>
</evidence>
<evidence type="ECO:0000256" key="2">
    <source>
        <dbReference type="ARBA" id="ARBA00015195"/>
    </source>
</evidence>
<evidence type="ECO:0000256" key="10">
    <source>
        <dbReference type="SAM" id="Coils"/>
    </source>
</evidence>
<keyword evidence="12" id="KW-1185">Reference proteome</keyword>
<dbReference type="GO" id="GO:0030428">
    <property type="term" value="C:cell septum"/>
    <property type="evidence" value="ECO:0007669"/>
    <property type="project" value="TreeGrafter"/>
</dbReference>
<dbReference type="InterPro" id="IPR036192">
    <property type="entry name" value="Cell_div_ZapA-like_sf"/>
</dbReference>
<dbReference type="EMBL" id="VTPS01000007">
    <property type="protein sequence ID" value="TZE82279.1"/>
    <property type="molecule type" value="Genomic_DNA"/>
</dbReference>
<evidence type="ECO:0000313" key="11">
    <source>
        <dbReference type="EMBL" id="TZE82279.1"/>
    </source>
</evidence>
<dbReference type="InterPro" id="IPR053712">
    <property type="entry name" value="Bac_CellDiv_Activator"/>
</dbReference>
<dbReference type="GO" id="GO:0005829">
    <property type="term" value="C:cytosol"/>
    <property type="evidence" value="ECO:0007669"/>
    <property type="project" value="TreeGrafter"/>
</dbReference>
<dbReference type="AlphaFoldDB" id="A0A5D8QDN9"/>
<proteinExistence type="predicted"/>
<keyword evidence="5" id="KW-0717">Septation</keyword>
<keyword evidence="3" id="KW-0963">Cytoplasm</keyword>
<evidence type="ECO:0000313" key="12">
    <source>
        <dbReference type="Proteomes" id="UP000322976"/>
    </source>
</evidence>
<dbReference type="InterPro" id="IPR007838">
    <property type="entry name" value="Cell_div_ZapA-like"/>
</dbReference>
<keyword evidence="4 11" id="KW-0132">Cell division</keyword>
<organism evidence="11 12">
    <name type="scientific">Calorimonas adulescens</name>
    <dbReference type="NCBI Taxonomy" id="2606906"/>
    <lineage>
        <taxon>Bacteria</taxon>
        <taxon>Bacillati</taxon>
        <taxon>Bacillota</taxon>
        <taxon>Clostridia</taxon>
        <taxon>Thermoanaerobacterales</taxon>
        <taxon>Thermoanaerobacteraceae</taxon>
        <taxon>Calorimonas</taxon>
    </lineage>
</organism>
<evidence type="ECO:0000256" key="8">
    <source>
        <dbReference type="ARBA" id="ARBA00026068"/>
    </source>
</evidence>
<sequence length="123" mass="14515">MVREMMMMGDNPNLVEVMINGKPYKMKSPSDIEYMREIANTVDHMITEIRKMNKKLDREDMAVLTALNLADRLKKKEDEIERLNETVSRLMSENEGLKRNIEELTKELNDFITAFDRSKNFKL</sequence>
<dbReference type="PANTHER" id="PTHR34981:SF1">
    <property type="entry name" value="CELL DIVISION PROTEIN ZAPA"/>
    <property type="match status" value="1"/>
</dbReference>
<dbReference type="GO" id="GO:0032153">
    <property type="term" value="C:cell division site"/>
    <property type="evidence" value="ECO:0007669"/>
    <property type="project" value="TreeGrafter"/>
</dbReference>
<dbReference type="PANTHER" id="PTHR34981">
    <property type="entry name" value="CELL DIVISION PROTEIN ZAPA"/>
    <property type="match status" value="1"/>
</dbReference>
<protein>
    <recommendedName>
        <fullName evidence="2">Cell division protein ZapA</fullName>
    </recommendedName>
    <alternativeName>
        <fullName evidence="9">Z ring-associated protein ZapA</fullName>
    </alternativeName>
</protein>
<evidence type="ECO:0000256" key="1">
    <source>
        <dbReference type="ARBA" id="ARBA00004496"/>
    </source>
</evidence>
<dbReference type="GO" id="GO:0000921">
    <property type="term" value="P:septin ring assembly"/>
    <property type="evidence" value="ECO:0007669"/>
    <property type="project" value="TreeGrafter"/>
</dbReference>
<evidence type="ECO:0000256" key="9">
    <source>
        <dbReference type="ARBA" id="ARBA00033158"/>
    </source>
</evidence>
<comment type="subunit">
    <text evidence="8">Homodimer. Interacts with FtsZ.</text>
</comment>
<dbReference type="Pfam" id="PF05164">
    <property type="entry name" value="ZapA"/>
    <property type="match status" value="1"/>
</dbReference>
<comment type="caution">
    <text evidence="11">The sequence shown here is derived from an EMBL/GenBank/DDBJ whole genome shotgun (WGS) entry which is preliminary data.</text>
</comment>
<dbReference type="SUPFAM" id="SSF102829">
    <property type="entry name" value="Cell division protein ZapA-like"/>
    <property type="match status" value="1"/>
</dbReference>
<comment type="function">
    <text evidence="7">Activator of cell division through the inhibition of FtsZ GTPase activity, therefore promoting FtsZ assembly into bundles of protofilaments necessary for the formation of the division Z ring. It is recruited early at mid-cell but it is not essential for cell division.</text>
</comment>
<keyword evidence="10" id="KW-0175">Coiled coil</keyword>
<gene>
    <name evidence="11" type="ORF">FWJ32_05875</name>
</gene>